<evidence type="ECO:0000313" key="6">
    <source>
        <dbReference type="Proteomes" id="UP000284403"/>
    </source>
</evidence>
<feature type="compositionally biased region" description="Low complexity" evidence="1">
    <location>
        <begin position="11"/>
        <end position="25"/>
    </location>
</feature>
<feature type="region of interest" description="Disordered" evidence="1">
    <location>
        <begin position="1"/>
        <end position="58"/>
    </location>
</feature>
<dbReference type="InterPro" id="IPR046836">
    <property type="entry name" value="RHS_C"/>
</dbReference>
<dbReference type="Pfam" id="PF07999">
    <property type="entry name" value="RHSP"/>
    <property type="match status" value="1"/>
</dbReference>
<feature type="domain" description="Retrotransposon hot spot protein,C-terminal" evidence="2">
    <location>
        <begin position="319"/>
        <end position="569"/>
    </location>
</feature>
<proteinExistence type="predicted"/>
<dbReference type="InterPro" id="IPR046835">
    <property type="entry name" value="RHS_N"/>
</dbReference>
<protein>
    <submittedName>
        <fullName evidence="5">Putative retrotransposon hot spot (RHS) protein</fullName>
    </submittedName>
</protein>
<evidence type="ECO:0000259" key="4">
    <source>
        <dbReference type="Pfam" id="PF24466"/>
    </source>
</evidence>
<evidence type="ECO:0000259" key="3">
    <source>
        <dbReference type="Pfam" id="PF20445"/>
    </source>
</evidence>
<dbReference type="GeneID" id="40322234"/>
<accession>A0A422NAI9</accession>
<dbReference type="RefSeq" id="XP_029224661.1">
    <property type="nucleotide sequence ID" value="XM_029375467.1"/>
</dbReference>
<evidence type="ECO:0000313" key="5">
    <source>
        <dbReference type="EMBL" id="RNF02475.1"/>
    </source>
</evidence>
<dbReference type="InterPro" id="IPR056000">
    <property type="entry name" value="DUF7578"/>
</dbReference>
<dbReference type="Pfam" id="PF24466">
    <property type="entry name" value="DUF7578"/>
    <property type="match status" value="1"/>
</dbReference>
<feature type="domain" description="DUF7578" evidence="4">
    <location>
        <begin position="75"/>
        <end position="137"/>
    </location>
</feature>
<dbReference type="EMBL" id="MKKU01000770">
    <property type="protein sequence ID" value="RNF02475.1"/>
    <property type="molecule type" value="Genomic_DNA"/>
</dbReference>
<dbReference type="Proteomes" id="UP000284403">
    <property type="component" value="Unassembled WGS sequence"/>
</dbReference>
<name>A0A422NAI9_9TRYP</name>
<feature type="region of interest" description="Disordered" evidence="1">
    <location>
        <begin position="171"/>
        <end position="193"/>
    </location>
</feature>
<dbReference type="AlphaFoldDB" id="A0A422NAI9"/>
<comment type="caution">
    <text evidence="5">The sequence shown here is derived from an EMBL/GenBank/DDBJ whole genome shotgun (WGS) entry which is preliminary data.</text>
</comment>
<dbReference type="InterPro" id="IPR006518">
    <property type="entry name" value="Trypano_RHS"/>
</dbReference>
<feature type="compositionally biased region" description="Basic and acidic residues" evidence="1">
    <location>
        <begin position="175"/>
        <end position="193"/>
    </location>
</feature>
<dbReference type="NCBIfam" id="TIGR01631">
    <property type="entry name" value="Trypano_RHS"/>
    <property type="match status" value="1"/>
</dbReference>
<feature type="compositionally biased region" description="Basic and acidic residues" evidence="1">
    <location>
        <begin position="1"/>
        <end position="10"/>
    </location>
</feature>
<evidence type="ECO:0000256" key="1">
    <source>
        <dbReference type="SAM" id="MobiDB-lite"/>
    </source>
</evidence>
<keyword evidence="6" id="KW-1185">Reference proteome</keyword>
<evidence type="ECO:0000259" key="2">
    <source>
        <dbReference type="Pfam" id="PF07999"/>
    </source>
</evidence>
<organism evidence="5 6">
    <name type="scientific">Trypanosoma conorhini</name>
    <dbReference type="NCBI Taxonomy" id="83891"/>
    <lineage>
        <taxon>Eukaryota</taxon>
        <taxon>Discoba</taxon>
        <taxon>Euglenozoa</taxon>
        <taxon>Kinetoplastea</taxon>
        <taxon>Metakinetoplastina</taxon>
        <taxon>Trypanosomatida</taxon>
        <taxon>Trypanosomatidae</taxon>
        <taxon>Trypanosoma</taxon>
    </lineage>
</organism>
<reference evidence="5 6" key="1">
    <citation type="journal article" date="2018" name="BMC Genomics">
        <title>Genomic comparison of Trypanosoma conorhini and Trypanosoma rangeli to Trypanosoma cruzi strains of high and low virulence.</title>
        <authorList>
            <person name="Bradwell K.R."/>
            <person name="Koparde V.N."/>
            <person name="Matveyev A.V."/>
            <person name="Serrano M.G."/>
            <person name="Alves J.M."/>
            <person name="Parikh H."/>
            <person name="Huang B."/>
            <person name="Lee V."/>
            <person name="Espinosa-Alvarez O."/>
            <person name="Ortiz P.A."/>
            <person name="Costa-Martins A.G."/>
            <person name="Teixeira M.M."/>
            <person name="Buck G.A."/>
        </authorList>
    </citation>
    <scope>NUCLEOTIDE SEQUENCE [LARGE SCALE GENOMIC DNA]</scope>
    <source>
        <strain evidence="5 6">025E</strain>
    </source>
</reference>
<dbReference type="Pfam" id="PF20445">
    <property type="entry name" value="RHS_N"/>
    <property type="match status" value="1"/>
</dbReference>
<gene>
    <name evidence="5" type="ORF">Tco025E_08623</name>
</gene>
<feature type="domain" description="Retrotransposon hot spot protein N-terminal" evidence="3">
    <location>
        <begin position="201"/>
        <end position="305"/>
    </location>
</feature>
<dbReference type="OrthoDB" id="2340858at2759"/>
<sequence length="587" mass="66424">MSGRGADEVHAAAAAAEESPASDVPQGRRHARSQHDGDPTEPATRRRRSEAAPQRPKWTLDSRVQEVLMEGEEPIGEMTLNEFLQKFLGRKEDVNEGNSALMRVVARHPCGYVKDKKLLKKIYNVPEYQALFYACELEGEAVGTLHEWRELGTLCDVPPAALRKLDAALAEAEEEKERRDDDERAARDEEKARRPLPEGFYGSVLMARWSHVLGFPEGDGGMRMEVHEGQRPTQSWVFKPRGTRFVLNNAAEQLSPPRPRLMVLSSAQGWPHSLREGAAPTDCYVTAGVERVWKSVEGTLHDMFVRDVPRFSHPKPFFLLGAEGIGKPMNVGFYLLYRLLHYDAEQFQVVVYCFGAALAYVFDKSTETVTEHEGEFNIRRRLERLSWYRRTGYMIYDASEEEVPPSVRLQLDGWDMVVLAPPRISNFDAWEGTVRARRLFMRSPDKDDVKAMCAWRTRDRPAEKQKEYWEMVKGRMRFLGPLPSCILDEDECGERTEAVDGALQASTAPVAEEDCAREGDELRSAGNPLPRSLEVEREGGEHGWEIIRTAPPCDHIEQKKLDSLAEVVGPAEPHWPLPRAFGSASRS</sequence>